<keyword evidence="13" id="KW-1185">Reference proteome</keyword>
<proteinExistence type="inferred from homology"/>
<keyword evidence="7" id="KW-0010">Activator</keyword>
<dbReference type="GO" id="GO:0005634">
    <property type="term" value="C:nucleus"/>
    <property type="evidence" value="ECO:0007669"/>
    <property type="project" value="TreeGrafter"/>
</dbReference>
<gene>
    <name evidence="12" type="ORF">M0R45_017938</name>
</gene>
<protein>
    <recommendedName>
        <fullName evidence="11">GATA-type domain-containing protein</fullName>
    </recommendedName>
</protein>
<keyword evidence="6" id="KW-0238">DNA-binding</keyword>
<feature type="domain" description="GATA-type" evidence="11">
    <location>
        <begin position="125"/>
        <end position="153"/>
    </location>
</feature>
<evidence type="ECO:0000313" key="12">
    <source>
        <dbReference type="EMBL" id="KAK9941332.1"/>
    </source>
</evidence>
<evidence type="ECO:0000256" key="2">
    <source>
        <dbReference type="ARBA" id="ARBA00022723"/>
    </source>
</evidence>
<comment type="caution">
    <text evidence="12">The sequence shown here is derived from an EMBL/GenBank/DDBJ whole genome shotgun (WGS) entry which is preliminary data.</text>
</comment>
<reference evidence="12 13" key="1">
    <citation type="journal article" date="2023" name="G3 (Bethesda)">
        <title>A chromosome-length genome assembly and annotation of blackberry (Rubus argutus, cv. 'Hillquist').</title>
        <authorList>
            <person name="Bruna T."/>
            <person name="Aryal R."/>
            <person name="Dudchenko O."/>
            <person name="Sargent D.J."/>
            <person name="Mead D."/>
            <person name="Buti M."/>
            <person name="Cavallini A."/>
            <person name="Hytonen T."/>
            <person name="Andres J."/>
            <person name="Pham M."/>
            <person name="Weisz D."/>
            <person name="Mascagni F."/>
            <person name="Usai G."/>
            <person name="Natali L."/>
            <person name="Bassil N."/>
            <person name="Fernandez G.E."/>
            <person name="Lomsadze A."/>
            <person name="Armour M."/>
            <person name="Olukolu B."/>
            <person name="Poorten T."/>
            <person name="Britton C."/>
            <person name="Davik J."/>
            <person name="Ashrafi H."/>
            <person name="Aiden E.L."/>
            <person name="Borodovsky M."/>
            <person name="Worthington M."/>
        </authorList>
    </citation>
    <scope>NUCLEOTIDE SEQUENCE [LARGE SCALE GENOMIC DNA]</scope>
    <source>
        <strain evidence="12">PI 553951</strain>
    </source>
</reference>
<sequence length="169" mass="18513">MDSLDLTLRLGMSSNEDEQPQLPPTLNADGAFNMTQGAFGSGVSGNVHAGQYSGISITEFQRSVSLAHTYRREHVLPPPAEMKEYCVINVSNRLGKVGGSRRRKATLSQRPVPEADENRSCTNFNCRVKETPMWRRGPLGSKTLCNACGIKYRKLKLKEEQGEGAAEGA</sequence>
<evidence type="ECO:0000256" key="5">
    <source>
        <dbReference type="ARBA" id="ARBA00023015"/>
    </source>
</evidence>
<evidence type="ECO:0000259" key="11">
    <source>
        <dbReference type="PROSITE" id="PS50114"/>
    </source>
</evidence>
<name>A0AAW1XXM2_RUBAR</name>
<dbReference type="Gene3D" id="3.30.50.10">
    <property type="entry name" value="Erythroid Transcription Factor GATA-1, subunit A"/>
    <property type="match status" value="1"/>
</dbReference>
<dbReference type="Proteomes" id="UP001457282">
    <property type="component" value="Unassembled WGS sequence"/>
</dbReference>
<accession>A0AAW1XXM2</accession>
<dbReference type="GO" id="GO:0043565">
    <property type="term" value="F:sequence-specific DNA binding"/>
    <property type="evidence" value="ECO:0007669"/>
    <property type="project" value="InterPro"/>
</dbReference>
<keyword evidence="2" id="KW-0479">Metal-binding</keyword>
<organism evidence="12 13">
    <name type="scientific">Rubus argutus</name>
    <name type="common">Southern blackberry</name>
    <dbReference type="NCBI Taxonomy" id="59490"/>
    <lineage>
        <taxon>Eukaryota</taxon>
        <taxon>Viridiplantae</taxon>
        <taxon>Streptophyta</taxon>
        <taxon>Embryophyta</taxon>
        <taxon>Tracheophyta</taxon>
        <taxon>Spermatophyta</taxon>
        <taxon>Magnoliopsida</taxon>
        <taxon>eudicotyledons</taxon>
        <taxon>Gunneridae</taxon>
        <taxon>Pentapetalae</taxon>
        <taxon>rosids</taxon>
        <taxon>fabids</taxon>
        <taxon>Rosales</taxon>
        <taxon>Rosaceae</taxon>
        <taxon>Rosoideae</taxon>
        <taxon>Rosoideae incertae sedis</taxon>
        <taxon>Rubus</taxon>
    </lineage>
</organism>
<evidence type="ECO:0000256" key="10">
    <source>
        <dbReference type="SAM" id="MobiDB-lite"/>
    </source>
</evidence>
<evidence type="ECO:0000256" key="7">
    <source>
        <dbReference type="ARBA" id="ARBA00023159"/>
    </source>
</evidence>
<evidence type="ECO:0000256" key="3">
    <source>
        <dbReference type="ARBA" id="ARBA00022771"/>
    </source>
</evidence>
<feature type="region of interest" description="Disordered" evidence="10">
    <location>
        <begin position="99"/>
        <end position="119"/>
    </location>
</feature>
<dbReference type="GO" id="GO:0008270">
    <property type="term" value="F:zinc ion binding"/>
    <property type="evidence" value="ECO:0007669"/>
    <property type="project" value="UniProtKB-KW"/>
</dbReference>
<evidence type="ECO:0000256" key="9">
    <source>
        <dbReference type="PROSITE-ProRule" id="PRU00094"/>
    </source>
</evidence>
<evidence type="ECO:0000256" key="6">
    <source>
        <dbReference type="ARBA" id="ARBA00023125"/>
    </source>
</evidence>
<dbReference type="Pfam" id="PF00320">
    <property type="entry name" value="GATA"/>
    <property type="match status" value="1"/>
</dbReference>
<evidence type="ECO:0000313" key="13">
    <source>
        <dbReference type="Proteomes" id="UP001457282"/>
    </source>
</evidence>
<dbReference type="PROSITE" id="PS50114">
    <property type="entry name" value="GATA_ZN_FINGER_2"/>
    <property type="match status" value="1"/>
</dbReference>
<dbReference type="InterPro" id="IPR000679">
    <property type="entry name" value="Znf_GATA"/>
</dbReference>
<dbReference type="EMBL" id="JBEDUW010000003">
    <property type="protein sequence ID" value="KAK9941332.1"/>
    <property type="molecule type" value="Genomic_DNA"/>
</dbReference>
<dbReference type="GO" id="GO:0030154">
    <property type="term" value="P:cell differentiation"/>
    <property type="evidence" value="ECO:0007669"/>
    <property type="project" value="TreeGrafter"/>
</dbReference>
<evidence type="ECO:0000256" key="8">
    <source>
        <dbReference type="ARBA" id="ARBA00023163"/>
    </source>
</evidence>
<dbReference type="InterPro" id="IPR013088">
    <property type="entry name" value="Znf_NHR/GATA"/>
</dbReference>
<dbReference type="PANTHER" id="PTHR45658">
    <property type="entry name" value="GATA TRANSCRIPTION FACTOR"/>
    <property type="match status" value="1"/>
</dbReference>
<dbReference type="InterPro" id="IPR051140">
    <property type="entry name" value="GATA_TF"/>
</dbReference>
<dbReference type="CDD" id="cd00202">
    <property type="entry name" value="ZnF_GATA"/>
    <property type="match status" value="1"/>
</dbReference>
<dbReference type="SUPFAM" id="SSF57716">
    <property type="entry name" value="Glucocorticoid receptor-like (DNA-binding domain)"/>
    <property type="match status" value="1"/>
</dbReference>
<dbReference type="GO" id="GO:0006355">
    <property type="term" value="P:regulation of DNA-templated transcription"/>
    <property type="evidence" value="ECO:0007669"/>
    <property type="project" value="InterPro"/>
</dbReference>
<dbReference type="PANTHER" id="PTHR45658:SF102">
    <property type="entry name" value="GATA TRANSCRIPTION FACTOR 29"/>
    <property type="match status" value="1"/>
</dbReference>
<keyword evidence="4" id="KW-0862">Zinc</keyword>
<evidence type="ECO:0000256" key="1">
    <source>
        <dbReference type="ARBA" id="ARBA00005694"/>
    </source>
</evidence>
<keyword evidence="3 9" id="KW-0863">Zinc-finger</keyword>
<comment type="similarity">
    <text evidence="1">Belongs to the type IV zinc-finger family. Class A subfamily.</text>
</comment>
<keyword evidence="5" id="KW-0805">Transcription regulation</keyword>
<evidence type="ECO:0000256" key="4">
    <source>
        <dbReference type="ARBA" id="ARBA00022833"/>
    </source>
</evidence>
<dbReference type="SMART" id="SM00401">
    <property type="entry name" value="ZnF_GATA"/>
    <property type="match status" value="1"/>
</dbReference>
<keyword evidence="8" id="KW-0804">Transcription</keyword>
<dbReference type="AlphaFoldDB" id="A0AAW1XXM2"/>